<evidence type="ECO:0000256" key="1">
    <source>
        <dbReference type="ARBA" id="ARBA00006964"/>
    </source>
</evidence>
<dbReference type="InterPro" id="IPR036069">
    <property type="entry name" value="DUF34/NIF3_sf"/>
</dbReference>
<organism evidence="3 4">
    <name type="scientific">Rickenella mellea</name>
    <dbReference type="NCBI Taxonomy" id="50990"/>
    <lineage>
        <taxon>Eukaryota</taxon>
        <taxon>Fungi</taxon>
        <taxon>Dikarya</taxon>
        <taxon>Basidiomycota</taxon>
        <taxon>Agaricomycotina</taxon>
        <taxon>Agaricomycetes</taxon>
        <taxon>Hymenochaetales</taxon>
        <taxon>Rickenellaceae</taxon>
        <taxon>Rickenella</taxon>
    </lineage>
</organism>
<dbReference type="GO" id="GO:0046872">
    <property type="term" value="F:metal ion binding"/>
    <property type="evidence" value="ECO:0007669"/>
    <property type="project" value="UniProtKB-KW"/>
</dbReference>
<feature type="binding site" evidence="2">
    <location>
        <position position="102"/>
    </location>
    <ligand>
        <name>a divalent metal cation</name>
        <dbReference type="ChEBI" id="CHEBI:60240"/>
        <label>1</label>
    </ligand>
</feature>
<reference evidence="3 4" key="1">
    <citation type="submission" date="2018-06" db="EMBL/GenBank/DDBJ databases">
        <title>A transcriptomic atlas of mushroom development highlights an independent origin of complex multicellularity.</title>
        <authorList>
            <consortium name="DOE Joint Genome Institute"/>
            <person name="Krizsan K."/>
            <person name="Almasi E."/>
            <person name="Merenyi Z."/>
            <person name="Sahu N."/>
            <person name="Viragh M."/>
            <person name="Koszo T."/>
            <person name="Mondo S."/>
            <person name="Kiss B."/>
            <person name="Balint B."/>
            <person name="Kues U."/>
            <person name="Barry K."/>
            <person name="Hegedus J.C."/>
            <person name="Henrissat B."/>
            <person name="Johnson J."/>
            <person name="Lipzen A."/>
            <person name="Ohm R."/>
            <person name="Nagy I."/>
            <person name="Pangilinan J."/>
            <person name="Yan J."/>
            <person name="Xiong Y."/>
            <person name="Grigoriev I.V."/>
            <person name="Hibbett D.S."/>
            <person name="Nagy L.G."/>
        </authorList>
    </citation>
    <scope>NUCLEOTIDE SEQUENCE [LARGE SCALE GENOMIC DNA]</scope>
    <source>
        <strain evidence="3 4">SZMC22713</strain>
    </source>
</reference>
<feature type="binding site" evidence="2">
    <location>
        <position position="232"/>
    </location>
    <ligand>
        <name>a divalent metal cation</name>
        <dbReference type="ChEBI" id="CHEBI:60240"/>
        <label>1</label>
    </ligand>
</feature>
<gene>
    <name evidence="3" type="ORF">BD410DRAFT_783375</name>
</gene>
<proteinExistence type="inferred from homology"/>
<dbReference type="Proteomes" id="UP000294933">
    <property type="component" value="Unassembled WGS sequence"/>
</dbReference>
<dbReference type="SUPFAM" id="SSF102705">
    <property type="entry name" value="NIF3 (NGG1p interacting factor 3)-like"/>
    <property type="match status" value="1"/>
</dbReference>
<evidence type="ECO:0000313" key="3">
    <source>
        <dbReference type="EMBL" id="TDL26344.1"/>
    </source>
</evidence>
<dbReference type="GO" id="GO:0005739">
    <property type="term" value="C:mitochondrion"/>
    <property type="evidence" value="ECO:0007669"/>
    <property type="project" value="TreeGrafter"/>
</dbReference>
<dbReference type="PANTHER" id="PTHR13799:SF13">
    <property type="entry name" value="NIF3-LIKE PROTEIN 1"/>
    <property type="match status" value="1"/>
</dbReference>
<dbReference type="Pfam" id="PF01784">
    <property type="entry name" value="DUF34_NIF3"/>
    <property type="match status" value="1"/>
</dbReference>
<feature type="binding site" evidence="2">
    <location>
        <position position="64"/>
    </location>
    <ligand>
        <name>a divalent metal cation</name>
        <dbReference type="ChEBI" id="CHEBI:60240"/>
        <label>2</label>
    </ligand>
</feature>
<comment type="similarity">
    <text evidence="1">Belongs to the GTP cyclohydrolase I type 2/NIF3 family.</text>
</comment>
<dbReference type="STRING" id="50990.A0A4Y7QFB6"/>
<feature type="binding site" evidence="2">
    <location>
        <position position="228"/>
    </location>
    <ligand>
        <name>a divalent metal cation</name>
        <dbReference type="ChEBI" id="CHEBI:60240"/>
        <label>1</label>
    </ligand>
</feature>
<dbReference type="FunFam" id="3.40.1390.30:FF:000001">
    <property type="entry name" value="GTP cyclohydrolase 1 type 2"/>
    <property type="match status" value="1"/>
</dbReference>
<dbReference type="InterPro" id="IPR002678">
    <property type="entry name" value="DUF34/NIF3"/>
</dbReference>
<dbReference type="EMBL" id="ML170161">
    <property type="protein sequence ID" value="TDL26344.1"/>
    <property type="molecule type" value="Genomic_DNA"/>
</dbReference>
<name>A0A4Y7QFB6_9AGAM</name>
<protein>
    <submittedName>
        <fullName evidence="3">NGG1p interacting factor 3</fullName>
    </submittedName>
</protein>
<sequence>MERIAPLRLAESWDNVGLLLEAPSAHGQHKNGLGAESLLLTIDLTPPVVREAIAKCSSVIISYHPPIFKPLQSLTLSNPLQASILQCIQAGISIYSPHTALDSVRGGVNDWLAQGLGGGGDNVQAKALQELDESGAGSGRLLELTESISLEELVQRAKRHLRVPQVQVAQPHFQPGDQQLVKSVAICAGSGGSMLNGVEADVYFTGEMSHHEVLAAIANERTVILCGHTNTERGYLNILAKKLVSELAESKESEKVEVLVSKEDRHPLKFV</sequence>
<dbReference type="OrthoDB" id="3345469at2759"/>
<evidence type="ECO:0000313" key="4">
    <source>
        <dbReference type="Proteomes" id="UP000294933"/>
    </source>
</evidence>
<keyword evidence="4" id="KW-1185">Reference proteome</keyword>
<accession>A0A4Y7QFB6</accession>
<dbReference type="NCBIfam" id="TIGR00486">
    <property type="entry name" value="YbgI_SA1388"/>
    <property type="match status" value="1"/>
</dbReference>
<dbReference type="Gene3D" id="3.40.1390.30">
    <property type="entry name" value="NIF3 (NGG1p interacting factor 3)-like"/>
    <property type="match status" value="1"/>
</dbReference>
<dbReference type="PANTHER" id="PTHR13799">
    <property type="entry name" value="NGG1 INTERACTING FACTOR 3"/>
    <property type="match status" value="1"/>
</dbReference>
<keyword evidence="2" id="KW-0479">Metal-binding</keyword>
<evidence type="ECO:0000256" key="2">
    <source>
        <dbReference type="PIRSR" id="PIRSR602678-1"/>
    </source>
</evidence>
<dbReference type="AlphaFoldDB" id="A0A4Y7QFB6"/>
<dbReference type="VEuPathDB" id="FungiDB:BD410DRAFT_783375"/>